<keyword evidence="3" id="KW-1185">Reference proteome</keyword>
<keyword evidence="1" id="KW-0812">Transmembrane</keyword>
<proteinExistence type="predicted"/>
<sequence length="132" mass="14592">MEGGRVNEATKCRMFPTMLKGHAMISFKRLALESIGSFVELRKLSSNDGYVPPASGLIRYEMGKEETRGRRSKEVDLVLMGGNLKMQSHHFVAVRLNDQTGTILGFVVYLGQLTIYLALMATIGFLEVSCGC</sequence>
<protein>
    <submittedName>
        <fullName evidence="2">Uncharacterized protein</fullName>
    </submittedName>
</protein>
<evidence type="ECO:0000313" key="2">
    <source>
        <dbReference type="EMBL" id="CAB4314271.1"/>
    </source>
</evidence>
<reference evidence="3" key="1">
    <citation type="journal article" date="2020" name="Genome Biol.">
        <title>Gamete binning: chromosome-level and haplotype-resolved genome assembly enabled by high-throughput single-cell sequencing of gamete genomes.</title>
        <authorList>
            <person name="Campoy J.A."/>
            <person name="Sun H."/>
            <person name="Goel M."/>
            <person name="Jiao W.-B."/>
            <person name="Folz-Donahue K."/>
            <person name="Wang N."/>
            <person name="Rubio M."/>
            <person name="Liu C."/>
            <person name="Kukat C."/>
            <person name="Ruiz D."/>
            <person name="Huettel B."/>
            <person name="Schneeberger K."/>
        </authorList>
    </citation>
    <scope>NUCLEOTIDE SEQUENCE [LARGE SCALE GENOMIC DNA]</scope>
    <source>
        <strain evidence="3">cv. Rojo Pasion</strain>
    </source>
</reference>
<gene>
    <name evidence="2" type="ORF">ORAREDHAP_LOCUS38574</name>
</gene>
<dbReference type="OrthoDB" id="1748993at2759"/>
<dbReference type="AlphaFoldDB" id="A0A6J5XMJ2"/>
<organism evidence="2 3">
    <name type="scientific">Prunus armeniaca</name>
    <name type="common">Apricot</name>
    <name type="synonym">Armeniaca vulgaris</name>
    <dbReference type="NCBI Taxonomy" id="36596"/>
    <lineage>
        <taxon>Eukaryota</taxon>
        <taxon>Viridiplantae</taxon>
        <taxon>Streptophyta</taxon>
        <taxon>Embryophyta</taxon>
        <taxon>Tracheophyta</taxon>
        <taxon>Spermatophyta</taxon>
        <taxon>Magnoliopsida</taxon>
        <taxon>eudicotyledons</taxon>
        <taxon>Gunneridae</taxon>
        <taxon>Pentapetalae</taxon>
        <taxon>rosids</taxon>
        <taxon>fabids</taxon>
        <taxon>Rosales</taxon>
        <taxon>Rosaceae</taxon>
        <taxon>Amygdaloideae</taxon>
        <taxon>Amygdaleae</taxon>
        <taxon>Prunus</taxon>
    </lineage>
</organism>
<feature type="transmembrane region" description="Helical" evidence="1">
    <location>
        <begin position="103"/>
        <end position="126"/>
    </location>
</feature>
<name>A0A6J5XMJ2_PRUAR</name>
<accession>A0A6J5XMJ2</accession>
<keyword evidence="1" id="KW-1133">Transmembrane helix</keyword>
<evidence type="ECO:0000256" key="1">
    <source>
        <dbReference type="SAM" id="Phobius"/>
    </source>
</evidence>
<keyword evidence="1" id="KW-0472">Membrane</keyword>
<dbReference type="EMBL" id="CAEKKB010000006">
    <property type="protein sequence ID" value="CAB4314271.1"/>
    <property type="molecule type" value="Genomic_DNA"/>
</dbReference>
<evidence type="ECO:0000313" key="3">
    <source>
        <dbReference type="Proteomes" id="UP000507245"/>
    </source>
</evidence>
<dbReference type="Proteomes" id="UP000507245">
    <property type="component" value="Unassembled WGS sequence"/>
</dbReference>